<feature type="region of interest" description="Disordered" evidence="6">
    <location>
        <begin position="515"/>
        <end position="538"/>
    </location>
</feature>
<feature type="domain" description="PI3K/PI4K catalytic" evidence="7">
    <location>
        <begin position="610"/>
        <end position="888"/>
    </location>
</feature>
<dbReference type="SUPFAM" id="SSF48371">
    <property type="entry name" value="ARM repeat"/>
    <property type="match status" value="1"/>
</dbReference>
<dbReference type="GO" id="GO:0004430">
    <property type="term" value="F:1-phosphatidylinositol 4-kinase activity"/>
    <property type="evidence" value="ECO:0007669"/>
    <property type="project" value="UniProtKB-EC"/>
</dbReference>
<dbReference type="Proteomes" id="UP000269793">
    <property type="component" value="Chromosome VI"/>
</dbReference>
<name>A0A3G2S9U2_MALR7</name>
<dbReference type="Pfam" id="PF21245">
    <property type="entry name" value="PI4KB-PIK1_PIK"/>
    <property type="match status" value="1"/>
</dbReference>
<dbReference type="Gene3D" id="1.25.40.70">
    <property type="entry name" value="Phosphatidylinositol 3-kinase, accessory domain (PIK)"/>
    <property type="match status" value="1"/>
</dbReference>
<dbReference type="SUPFAM" id="SSF56112">
    <property type="entry name" value="Protein kinase-like (PK-like)"/>
    <property type="match status" value="1"/>
</dbReference>
<evidence type="ECO:0000313" key="10">
    <source>
        <dbReference type="Proteomes" id="UP000269793"/>
    </source>
</evidence>
<dbReference type="SMART" id="SM00146">
    <property type="entry name" value="PI3Kc"/>
    <property type="match status" value="1"/>
</dbReference>
<evidence type="ECO:0000259" key="8">
    <source>
        <dbReference type="PROSITE" id="PS51545"/>
    </source>
</evidence>
<dbReference type="InterPro" id="IPR057754">
    <property type="entry name" value="PI4-kinase_beta/PIK1_cat"/>
</dbReference>
<keyword evidence="10" id="KW-1185">Reference proteome</keyword>
<reference evidence="9 10" key="1">
    <citation type="submission" date="2018-10" db="EMBL/GenBank/DDBJ databases">
        <title>Complete genome sequence of Malassezia restricta CBS 7877.</title>
        <authorList>
            <person name="Morand S.C."/>
            <person name="Bertignac M."/>
            <person name="Iltis A."/>
            <person name="Kolder I."/>
            <person name="Pirovano W."/>
            <person name="Jourdain R."/>
            <person name="Clavaud C."/>
        </authorList>
    </citation>
    <scope>NUCLEOTIDE SEQUENCE [LARGE SCALE GENOMIC DNA]</scope>
    <source>
        <strain evidence="9 10">CBS 7877</strain>
    </source>
</reference>
<evidence type="ECO:0000256" key="1">
    <source>
        <dbReference type="ARBA" id="ARBA00001686"/>
    </source>
</evidence>
<dbReference type="GO" id="GO:0005737">
    <property type="term" value="C:cytoplasm"/>
    <property type="evidence" value="ECO:0007669"/>
    <property type="project" value="TreeGrafter"/>
</dbReference>
<dbReference type="Gene3D" id="1.10.1070.11">
    <property type="entry name" value="Phosphatidylinositol 3-/4-kinase, catalytic domain"/>
    <property type="match status" value="1"/>
</dbReference>
<dbReference type="InterPro" id="IPR001263">
    <property type="entry name" value="PI3K_accessory_dom"/>
</dbReference>
<dbReference type="PROSITE" id="PS50290">
    <property type="entry name" value="PI3_4_KINASE_3"/>
    <property type="match status" value="1"/>
</dbReference>
<dbReference type="InterPro" id="IPR036940">
    <property type="entry name" value="PI3/4_kinase_cat_sf"/>
</dbReference>
<dbReference type="FunFam" id="1.10.1070.11:FF:000016">
    <property type="entry name" value="PIK1p Phosphatidylinositol 4-kinase"/>
    <property type="match status" value="1"/>
</dbReference>
<evidence type="ECO:0000256" key="5">
    <source>
        <dbReference type="ARBA" id="ARBA00022777"/>
    </source>
</evidence>
<dbReference type="GO" id="GO:0016020">
    <property type="term" value="C:membrane"/>
    <property type="evidence" value="ECO:0007669"/>
    <property type="project" value="TreeGrafter"/>
</dbReference>
<feature type="region of interest" description="Disordered" evidence="6">
    <location>
        <begin position="413"/>
        <end position="443"/>
    </location>
</feature>
<keyword evidence="4 9" id="KW-0808">Transferase</keyword>
<feature type="compositionally biased region" description="Polar residues" evidence="6">
    <location>
        <begin position="198"/>
        <end position="207"/>
    </location>
</feature>
<dbReference type="EC" id="2.7.1.67" evidence="3"/>
<feature type="region of interest" description="Disordered" evidence="6">
    <location>
        <begin position="195"/>
        <end position="241"/>
    </location>
</feature>
<feature type="compositionally biased region" description="Pro residues" evidence="6">
    <location>
        <begin position="217"/>
        <end position="234"/>
    </location>
</feature>
<evidence type="ECO:0000256" key="6">
    <source>
        <dbReference type="SAM" id="MobiDB-lite"/>
    </source>
</evidence>
<dbReference type="PANTHER" id="PTHR10048:SF22">
    <property type="entry name" value="PHOSPHATIDYLINOSITOL 4-KINASE BETA"/>
    <property type="match status" value="1"/>
</dbReference>
<dbReference type="InterPro" id="IPR018936">
    <property type="entry name" value="PI3/4_kinase_CS"/>
</dbReference>
<organism evidence="9 10">
    <name type="scientific">Malassezia restricta (strain ATCC 96810 / NBRC 103918 / CBS 7877)</name>
    <name type="common">Seborrheic dermatitis infection agent</name>
    <dbReference type="NCBI Taxonomy" id="425264"/>
    <lineage>
        <taxon>Eukaryota</taxon>
        <taxon>Fungi</taxon>
        <taxon>Dikarya</taxon>
        <taxon>Basidiomycota</taxon>
        <taxon>Ustilaginomycotina</taxon>
        <taxon>Malasseziomycetes</taxon>
        <taxon>Malasseziales</taxon>
        <taxon>Malasseziaceae</taxon>
        <taxon>Malassezia</taxon>
    </lineage>
</organism>
<dbReference type="Gene3D" id="3.30.1010.10">
    <property type="entry name" value="Phosphatidylinositol 3-kinase Catalytic Subunit, Chain A, domain 4"/>
    <property type="match status" value="1"/>
</dbReference>
<keyword evidence="5 9" id="KW-0418">Kinase</keyword>
<dbReference type="InterPro" id="IPR000403">
    <property type="entry name" value="PI3/4_kinase_cat_dom"/>
</dbReference>
<evidence type="ECO:0000256" key="4">
    <source>
        <dbReference type="ARBA" id="ARBA00022679"/>
    </source>
</evidence>
<dbReference type="AlphaFoldDB" id="A0A3G2S9U2"/>
<evidence type="ECO:0000256" key="3">
    <source>
        <dbReference type="ARBA" id="ARBA00012169"/>
    </source>
</evidence>
<dbReference type="EMBL" id="CP033153">
    <property type="protein sequence ID" value="AYO44102.1"/>
    <property type="molecule type" value="Genomic_DNA"/>
</dbReference>
<dbReference type="OrthoDB" id="10264149at2759"/>
<dbReference type="PROSITE" id="PS51545">
    <property type="entry name" value="PIK_HELICAL"/>
    <property type="match status" value="1"/>
</dbReference>
<dbReference type="FunFam" id="1.25.40.70:FF:000015">
    <property type="entry name" value="Related to PIK1-phosphatidylinositol 4-kinase"/>
    <property type="match status" value="1"/>
</dbReference>
<sequence>MGQGRASLPAASMASLLLRLFNSDYFSPQLALSYLRTYADHVGITYFLISRLSESFPPEDIEFYWPQYCHLLVTRPTSSRALENFILRKCEDDVHVALLTLWFMQAHLADLASMPESTHFRTCQRVYNRCQRILFEDPDPHVRQVDRHELPVYIPFFEARRPLCVGNTTSALAGMASGILAPARPDVASYGQHMALQQGRSPTTDAQVAQPDNAREVPPPSPKSPPPAPAPPVHQRPDPARLDPVQQVFGQETAPSMSDANLAPVTAPSSPSKSPPLQPANAPLEPGSPEYTLQQKYLCSHFGRTEMQFIQALQDIPARLQQLPKPARLSALRAELTSLNRTLPAEVCFPTWCAGTAIGSPHVERHHRVMRISPSEAVVLNSADRVPYLLHVEVLRDDLDFDPNRRYNRELLHGRRHKYVAPRPSIPSPHQKGPPAASTDNSEVDLTEQMYGSDLSEFGKEQVHESPEKQFGTKNDTLDTVAWAHASSETSATDFSLDEYSQRMRTAAILLAQLNRGSSHSRTSADPASDSALNEPAPTRVSYADAQVIRQRIMEEMMALEEQRMERMKRGGQYFTRRKRNTMAAEDENAVLRAVNKDDPSAAYFRESWTVKKERIRASSPYGTQPGWDLFSVIVKTGADLRQELFASQLIHEFKRVWNECQSPCWVHYFRIVILNENAGLIETITDAISVHSIKKEAYASQMDGNGQPVSTYNLYDHFVQTFGDPHMPRFRRARRHFMESLAGYAIVSYLLQIKDRHNGNILVDTEGHLIHIDFGFILGLSPGGVGFEAAPFKFPRDYIDILGGMDSDGYNEFKALMRRGFRDARKHAERFILLVELMQRHSHLPCFAAGNDSAAGLLRDRFQLGLTAAQCDEFVDRLVLSAAGSAFTRLYDQYQNFTQNVL</sequence>
<dbReference type="InterPro" id="IPR015433">
    <property type="entry name" value="PI3/4_kinase"/>
</dbReference>
<protein>
    <recommendedName>
        <fullName evidence="3">1-phosphatidylinositol 4-kinase</fullName>
        <ecNumber evidence="3">2.7.1.67</ecNumber>
    </recommendedName>
</protein>
<dbReference type="InterPro" id="IPR011009">
    <property type="entry name" value="Kinase-like_dom_sf"/>
</dbReference>
<dbReference type="PANTHER" id="PTHR10048">
    <property type="entry name" value="PHOSPHATIDYLINOSITOL KINASE"/>
    <property type="match status" value="1"/>
</dbReference>
<dbReference type="VEuPathDB" id="FungiDB:DNF11_3152"/>
<dbReference type="PROSITE" id="PS00915">
    <property type="entry name" value="PI3_4_KINASE_1"/>
    <property type="match status" value="1"/>
</dbReference>
<feature type="domain" description="PIK helical" evidence="8">
    <location>
        <begin position="1"/>
        <end position="130"/>
    </location>
</feature>
<gene>
    <name evidence="9" type="primary">pik1</name>
    <name evidence="9" type="ORF">DNF11_3152</name>
</gene>
<proteinExistence type="inferred from homology"/>
<evidence type="ECO:0000313" key="9">
    <source>
        <dbReference type="EMBL" id="AYO44102.1"/>
    </source>
</evidence>
<evidence type="ECO:0000259" key="7">
    <source>
        <dbReference type="PROSITE" id="PS50290"/>
    </source>
</evidence>
<dbReference type="GO" id="GO:0046854">
    <property type="term" value="P:phosphatidylinositol phosphate biosynthetic process"/>
    <property type="evidence" value="ECO:0007669"/>
    <property type="project" value="InterPro"/>
</dbReference>
<dbReference type="InterPro" id="IPR016024">
    <property type="entry name" value="ARM-type_fold"/>
</dbReference>
<evidence type="ECO:0000256" key="2">
    <source>
        <dbReference type="ARBA" id="ARBA00006209"/>
    </source>
</evidence>
<accession>A0A3G2S9U2</accession>
<feature type="compositionally biased region" description="Polar residues" evidence="6">
    <location>
        <begin position="515"/>
        <end position="526"/>
    </location>
</feature>
<dbReference type="InterPro" id="IPR049160">
    <property type="entry name" value="PI4KB-PIK1_PIK"/>
</dbReference>
<dbReference type="CDD" id="cd05168">
    <property type="entry name" value="PI4Kc_III_beta"/>
    <property type="match status" value="1"/>
</dbReference>
<comment type="catalytic activity">
    <reaction evidence="1">
        <text>a 1,2-diacyl-sn-glycero-3-phospho-(1D-myo-inositol) + ATP = a 1,2-diacyl-sn-glycero-3-phospho-(1D-myo-inositol 4-phosphate) + ADP + H(+)</text>
        <dbReference type="Rhea" id="RHEA:19877"/>
        <dbReference type="ChEBI" id="CHEBI:15378"/>
        <dbReference type="ChEBI" id="CHEBI:30616"/>
        <dbReference type="ChEBI" id="CHEBI:57880"/>
        <dbReference type="ChEBI" id="CHEBI:58178"/>
        <dbReference type="ChEBI" id="CHEBI:456216"/>
        <dbReference type="EC" id="2.7.1.67"/>
    </reaction>
</comment>
<dbReference type="PROSITE" id="PS00916">
    <property type="entry name" value="PI3_4_KINASE_2"/>
    <property type="match status" value="1"/>
</dbReference>
<dbReference type="Pfam" id="PF00454">
    <property type="entry name" value="PI3_PI4_kinase"/>
    <property type="match status" value="1"/>
</dbReference>
<dbReference type="InterPro" id="IPR042236">
    <property type="entry name" value="PI3K_accessory_sf"/>
</dbReference>
<feature type="region of interest" description="Disordered" evidence="6">
    <location>
        <begin position="255"/>
        <end position="289"/>
    </location>
</feature>
<dbReference type="STRING" id="425264.A0A3G2S9U2"/>
<dbReference type="GO" id="GO:0048015">
    <property type="term" value="P:phosphatidylinositol-mediated signaling"/>
    <property type="evidence" value="ECO:0007669"/>
    <property type="project" value="TreeGrafter"/>
</dbReference>
<comment type="similarity">
    <text evidence="2">Belongs to the PI3/PI4-kinase family. Type III PI4K subfamily.</text>
</comment>